<dbReference type="InterPro" id="IPR035965">
    <property type="entry name" value="PAS-like_dom_sf"/>
</dbReference>
<dbReference type="InterPro" id="IPR013655">
    <property type="entry name" value="PAS_fold_3"/>
</dbReference>
<dbReference type="InterPro" id="IPR001610">
    <property type="entry name" value="PAC"/>
</dbReference>
<feature type="domain" description="T-SNARE coiled-coil homology" evidence="8">
    <location>
        <begin position="407"/>
        <end position="469"/>
    </location>
</feature>
<dbReference type="Gene3D" id="1.10.287.950">
    <property type="entry name" value="Methyl-accepting chemotaxis protein"/>
    <property type="match status" value="1"/>
</dbReference>
<keyword evidence="2" id="KW-0997">Cell inner membrane</keyword>
<evidence type="ECO:0000313" key="9">
    <source>
        <dbReference type="EMBL" id="MEN3236365.1"/>
    </source>
</evidence>
<reference evidence="9 10" key="1">
    <citation type="journal article" date="2023" name="PLoS ONE">
        <title>Complete genome assembly of Hawai'i environmental nontuberculous mycobacteria reveals unexpected co-isolation with methylobacteria.</title>
        <authorList>
            <person name="Hendrix J."/>
            <person name="Epperson L.E."/>
            <person name="Tong E.I."/>
            <person name="Chan Y.L."/>
            <person name="Hasan N.A."/>
            <person name="Dawrs S.N."/>
            <person name="Norton G.J."/>
            <person name="Virdi R."/>
            <person name="Crooks J.L."/>
            <person name="Chan E.D."/>
            <person name="Honda J.R."/>
            <person name="Strong M."/>
        </authorList>
    </citation>
    <scope>NUCLEOTIDE SEQUENCE [LARGE SCALE GENOMIC DNA]</scope>
    <source>
        <strain evidence="9 10">NJH_HI04-1</strain>
    </source>
</reference>
<dbReference type="PRINTS" id="PR00260">
    <property type="entry name" value="CHEMTRNSDUCR"/>
</dbReference>
<feature type="domain" description="Methyl-accepting transducer" evidence="6">
    <location>
        <begin position="255"/>
        <end position="481"/>
    </location>
</feature>
<dbReference type="CDD" id="cd00130">
    <property type="entry name" value="PAS"/>
    <property type="match status" value="1"/>
</dbReference>
<comment type="subcellular location">
    <subcellularLocation>
        <location evidence="1">Cell inner membrane</location>
        <topology evidence="1">Multi-pass membrane protein</topology>
    </subcellularLocation>
</comment>
<sequence length="492" mass="53437">MITNVFGKRAWKFDKASLDALRTNVMVADAQLKIVYLNPSLKKFMEEAEVDLRAELPRFSVSKLVGSNIDIFHKDPTHQRRMLASLSKPHAATIRVGPRIFDLLVTPLVENDAIGGFVVEWSDAKERLLNLDYSSQIAAIGRTQAVIEFLPNGNIITANEFFLKIMGYDLEDICGKHHSILIDEAQASGRDYTHFWDTLRRGTFRRGQFKRISKSGGVVWFDAAYNPIFDRHGNVSKVVKFASDITPQINLLKNLKNLIDKNFVEIDAAISASAEEAGQAAQAVAYTSQSVQSVAAAAEEMAASISEIAMSMARAREVSDTTQSQTLASVTLTEKLTATARTMTGVVDIINSIASQINLLALNATIEAARAGPAGRGFAVVAAEVKELASQASRATEQIGGQINNIQDVSNQVATNLDAIRQSVETMRDYVMRTASAVEEQSVVTREMSGTMHDAAGRVGTITQSIDAISHSVCSVSQAVETTKTAALVLAR</sequence>
<evidence type="ECO:0000256" key="4">
    <source>
        <dbReference type="ARBA" id="ARBA00029447"/>
    </source>
</evidence>
<evidence type="ECO:0000259" key="8">
    <source>
        <dbReference type="PROSITE" id="PS50192"/>
    </source>
</evidence>
<dbReference type="PANTHER" id="PTHR32089">
    <property type="entry name" value="METHYL-ACCEPTING CHEMOTAXIS PROTEIN MCPB"/>
    <property type="match status" value="1"/>
</dbReference>
<dbReference type="SUPFAM" id="SSF55785">
    <property type="entry name" value="PYP-like sensor domain (PAS domain)"/>
    <property type="match status" value="1"/>
</dbReference>
<dbReference type="EMBL" id="JAQYXP010000003">
    <property type="protein sequence ID" value="MEN3236365.1"/>
    <property type="molecule type" value="Genomic_DNA"/>
</dbReference>
<keyword evidence="2" id="KW-0472">Membrane</keyword>
<dbReference type="PROSITE" id="PS50113">
    <property type="entry name" value="PAC"/>
    <property type="match status" value="1"/>
</dbReference>
<comment type="similarity">
    <text evidence="4">Belongs to the methyl-accepting chemotaxis (MCP) protein family.</text>
</comment>
<dbReference type="InterPro" id="IPR000700">
    <property type="entry name" value="PAS-assoc_C"/>
</dbReference>
<dbReference type="InterPro" id="IPR000014">
    <property type="entry name" value="PAS"/>
</dbReference>
<dbReference type="Pfam" id="PF00015">
    <property type="entry name" value="MCPsignal"/>
    <property type="match status" value="1"/>
</dbReference>
<evidence type="ECO:0000259" key="7">
    <source>
        <dbReference type="PROSITE" id="PS50113"/>
    </source>
</evidence>
<dbReference type="InterPro" id="IPR004090">
    <property type="entry name" value="Chemotax_Me-accpt_rcpt"/>
</dbReference>
<keyword evidence="10" id="KW-1185">Reference proteome</keyword>
<dbReference type="SMART" id="SM00283">
    <property type="entry name" value="MA"/>
    <property type="match status" value="1"/>
</dbReference>
<organism evidence="9 10">
    <name type="scientific">Methylobacterium ajmalii</name>
    <dbReference type="NCBI Taxonomy" id="2738439"/>
    <lineage>
        <taxon>Bacteria</taxon>
        <taxon>Pseudomonadati</taxon>
        <taxon>Pseudomonadota</taxon>
        <taxon>Alphaproteobacteria</taxon>
        <taxon>Hyphomicrobiales</taxon>
        <taxon>Methylobacteriaceae</taxon>
        <taxon>Methylobacterium</taxon>
    </lineage>
</organism>
<dbReference type="PANTHER" id="PTHR32089:SF112">
    <property type="entry name" value="LYSOZYME-LIKE PROTEIN-RELATED"/>
    <property type="match status" value="1"/>
</dbReference>
<dbReference type="Gene3D" id="3.30.450.20">
    <property type="entry name" value="PAS domain"/>
    <property type="match status" value="2"/>
</dbReference>
<evidence type="ECO:0000256" key="5">
    <source>
        <dbReference type="PROSITE-ProRule" id="PRU00284"/>
    </source>
</evidence>
<gene>
    <name evidence="9" type="ORF">PUR29_22710</name>
</gene>
<accession>A0ABV0A0D2</accession>
<keyword evidence="3 5" id="KW-0807">Transducer</keyword>
<protein>
    <submittedName>
        <fullName evidence="9">PAS domain-containing methyl-accepting chemotaxis protein</fullName>
    </submittedName>
</protein>
<evidence type="ECO:0000259" key="6">
    <source>
        <dbReference type="PROSITE" id="PS50111"/>
    </source>
</evidence>
<dbReference type="RefSeq" id="WP_346013209.1">
    <property type="nucleotide sequence ID" value="NZ_JAQYXP010000003.1"/>
</dbReference>
<evidence type="ECO:0000256" key="1">
    <source>
        <dbReference type="ARBA" id="ARBA00004429"/>
    </source>
</evidence>
<dbReference type="Proteomes" id="UP001407347">
    <property type="component" value="Unassembled WGS sequence"/>
</dbReference>
<dbReference type="SMART" id="SM00086">
    <property type="entry name" value="PAC"/>
    <property type="match status" value="1"/>
</dbReference>
<dbReference type="InterPro" id="IPR000727">
    <property type="entry name" value="T_SNARE_dom"/>
</dbReference>
<dbReference type="PROSITE" id="PS50111">
    <property type="entry name" value="CHEMOTAXIS_TRANSDUC_2"/>
    <property type="match status" value="1"/>
</dbReference>
<dbReference type="Pfam" id="PF08447">
    <property type="entry name" value="PAS_3"/>
    <property type="match status" value="1"/>
</dbReference>
<proteinExistence type="inferred from homology"/>
<feature type="domain" description="PAC" evidence="7">
    <location>
        <begin position="205"/>
        <end position="257"/>
    </location>
</feature>
<keyword evidence="2" id="KW-1003">Cell membrane</keyword>
<dbReference type="NCBIfam" id="TIGR00229">
    <property type="entry name" value="sensory_box"/>
    <property type="match status" value="1"/>
</dbReference>
<evidence type="ECO:0000313" key="10">
    <source>
        <dbReference type="Proteomes" id="UP001407347"/>
    </source>
</evidence>
<comment type="caution">
    <text evidence="9">The sequence shown here is derived from an EMBL/GenBank/DDBJ whole genome shotgun (WGS) entry which is preliminary data.</text>
</comment>
<name>A0ABV0A0D2_9HYPH</name>
<dbReference type="PROSITE" id="PS50192">
    <property type="entry name" value="T_SNARE"/>
    <property type="match status" value="1"/>
</dbReference>
<evidence type="ECO:0000256" key="3">
    <source>
        <dbReference type="ARBA" id="ARBA00023224"/>
    </source>
</evidence>
<evidence type="ECO:0000256" key="2">
    <source>
        <dbReference type="ARBA" id="ARBA00022519"/>
    </source>
</evidence>
<dbReference type="SUPFAM" id="SSF58104">
    <property type="entry name" value="Methyl-accepting chemotaxis protein (MCP) signaling domain"/>
    <property type="match status" value="1"/>
</dbReference>
<dbReference type="InterPro" id="IPR004089">
    <property type="entry name" value="MCPsignal_dom"/>
</dbReference>